<evidence type="ECO:0000256" key="1">
    <source>
        <dbReference type="ARBA" id="ARBA00006817"/>
    </source>
</evidence>
<dbReference type="InterPro" id="IPR013538">
    <property type="entry name" value="ASHA1/2-like_C"/>
</dbReference>
<dbReference type="EMBL" id="LT985188">
    <property type="protein sequence ID" value="SPD86507.1"/>
    <property type="molecule type" value="Genomic_DNA"/>
</dbReference>
<dbReference type="Gene3D" id="3.30.530.20">
    <property type="match status" value="1"/>
</dbReference>
<reference evidence="3 4" key="1">
    <citation type="submission" date="2018-02" db="EMBL/GenBank/DDBJ databases">
        <authorList>
            <person name="Cohen D.B."/>
            <person name="Kent A.D."/>
        </authorList>
    </citation>
    <scope>NUCLEOTIDE SEQUENCE [LARGE SCALE GENOMIC DNA]</scope>
    <source>
        <strain evidence="3">1</strain>
    </source>
</reference>
<dbReference type="OrthoDB" id="8117292at2"/>
<evidence type="ECO:0000313" key="4">
    <source>
        <dbReference type="Proteomes" id="UP000238164"/>
    </source>
</evidence>
<dbReference type="KEGG" id="mgg:MPLG2_1471"/>
<name>A0A2N9JEF8_9ACTN</name>
<organism evidence="3 4">
    <name type="scientific">Micropruina glycogenica</name>
    <dbReference type="NCBI Taxonomy" id="75385"/>
    <lineage>
        <taxon>Bacteria</taxon>
        <taxon>Bacillati</taxon>
        <taxon>Actinomycetota</taxon>
        <taxon>Actinomycetes</taxon>
        <taxon>Propionibacteriales</taxon>
        <taxon>Nocardioidaceae</taxon>
        <taxon>Micropruina</taxon>
    </lineage>
</organism>
<dbReference type="Proteomes" id="UP000238164">
    <property type="component" value="Chromosome 1"/>
</dbReference>
<sequence>MTTGFREYRDGTTYLVFHRSFTAPIADVWDSIVDPERLNRWFGRWTGDPASGTVQIEWTAEEGSPVATYAIEVCEPPTRLRLHSVHDDPAEVWTLDLGLSEADGVTTLAFAQLVDDPAVVTDVGPGWQYYLDRFEVARSGGDANTVRWGDDYLKYAAHYAKEFDVEA</sequence>
<keyword evidence="4" id="KW-1185">Reference proteome</keyword>
<comment type="similarity">
    <text evidence="1">Belongs to the AHA1 family.</text>
</comment>
<evidence type="ECO:0000259" key="2">
    <source>
        <dbReference type="Pfam" id="PF08327"/>
    </source>
</evidence>
<accession>A0A2N9JEF8</accession>
<dbReference type="RefSeq" id="WP_105185463.1">
    <property type="nucleotide sequence ID" value="NZ_BAAAGO010000033.1"/>
</dbReference>
<feature type="domain" description="Activator of Hsp90 ATPase homologue 1/2-like C-terminal" evidence="2">
    <location>
        <begin position="23"/>
        <end position="135"/>
    </location>
</feature>
<proteinExistence type="inferred from homology"/>
<protein>
    <recommendedName>
        <fullName evidence="2">Activator of Hsp90 ATPase homologue 1/2-like C-terminal domain-containing protein</fullName>
    </recommendedName>
</protein>
<dbReference type="SUPFAM" id="SSF55961">
    <property type="entry name" value="Bet v1-like"/>
    <property type="match status" value="1"/>
</dbReference>
<dbReference type="Pfam" id="PF08327">
    <property type="entry name" value="AHSA1"/>
    <property type="match status" value="1"/>
</dbReference>
<dbReference type="InterPro" id="IPR023393">
    <property type="entry name" value="START-like_dom_sf"/>
</dbReference>
<evidence type="ECO:0000313" key="3">
    <source>
        <dbReference type="EMBL" id="SPD86507.1"/>
    </source>
</evidence>
<dbReference type="AlphaFoldDB" id="A0A2N9JEF8"/>
<gene>
    <name evidence="3" type="ORF">MPLG2_1471</name>
</gene>